<evidence type="ECO:0000256" key="4">
    <source>
        <dbReference type="SAM" id="Phobius"/>
    </source>
</evidence>
<keyword evidence="4" id="KW-0472">Membrane</keyword>
<dbReference type="PANTHER" id="PTHR19879">
    <property type="entry name" value="TRANSCRIPTION INITIATION FACTOR TFIID"/>
    <property type="match status" value="1"/>
</dbReference>
<evidence type="ECO:0000256" key="3">
    <source>
        <dbReference type="PROSITE-ProRule" id="PRU00221"/>
    </source>
</evidence>
<dbReference type="EMBL" id="JBEZLS010000047">
    <property type="protein sequence ID" value="MEU9356274.1"/>
    <property type="molecule type" value="Genomic_DNA"/>
</dbReference>
<accession>A0ABV3EH05</accession>
<dbReference type="InterPro" id="IPR019775">
    <property type="entry name" value="WD40_repeat_CS"/>
</dbReference>
<dbReference type="PROSITE" id="PS50294">
    <property type="entry name" value="WD_REPEATS_REGION"/>
    <property type="match status" value="2"/>
</dbReference>
<feature type="repeat" description="WD" evidence="3">
    <location>
        <begin position="764"/>
        <end position="796"/>
    </location>
</feature>
<dbReference type="Proteomes" id="UP001551582">
    <property type="component" value="Unassembled WGS sequence"/>
</dbReference>
<dbReference type="PROSITE" id="PS50104">
    <property type="entry name" value="TIR"/>
    <property type="match status" value="1"/>
</dbReference>
<feature type="domain" description="TIR" evidence="5">
    <location>
        <begin position="30"/>
        <end position="165"/>
    </location>
</feature>
<dbReference type="Pfam" id="PF00400">
    <property type="entry name" value="WD40"/>
    <property type="match status" value="8"/>
</dbReference>
<dbReference type="InterPro" id="IPR001680">
    <property type="entry name" value="WD40_rpt"/>
</dbReference>
<feature type="transmembrane region" description="Helical" evidence="4">
    <location>
        <begin position="218"/>
        <end position="241"/>
    </location>
</feature>
<gene>
    <name evidence="6" type="ORF">AB0D65_36060</name>
</gene>
<dbReference type="SMART" id="SM00255">
    <property type="entry name" value="TIR"/>
    <property type="match status" value="1"/>
</dbReference>
<dbReference type="RefSeq" id="WP_359989837.1">
    <property type="nucleotide sequence ID" value="NZ_JBEZLS010000047.1"/>
</dbReference>
<evidence type="ECO:0000313" key="6">
    <source>
        <dbReference type="EMBL" id="MEU9356274.1"/>
    </source>
</evidence>
<keyword evidence="2" id="KW-0677">Repeat</keyword>
<dbReference type="SMART" id="SM00320">
    <property type="entry name" value="WD40"/>
    <property type="match status" value="8"/>
</dbReference>
<proteinExistence type="predicted"/>
<feature type="repeat" description="WD" evidence="3">
    <location>
        <begin position="800"/>
        <end position="834"/>
    </location>
</feature>
<dbReference type="InterPro" id="IPR035897">
    <property type="entry name" value="Toll_tir_struct_dom_sf"/>
</dbReference>
<protein>
    <submittedName>
        <fullName evidence="6">TIR domain-containing protein</fullName>
    </submittedName>
</protein>
<organism evidence="6 7">
    <name type="scientific">Streptomyces griseoloalbus</name>
    <dbReference type="NCBI Taxonomy" id="67303"/>
    <lineage>
        <taxon>Bacteria</taxon>
        <taxon>Bacillati</taxon>
        <taxon>Actinomycetota</taxon>
        <taxon>Actinomycetes</taxon>
        <taxon>Kitasatosporales</taxon>
        <taxon>Streptomycetaceae</taxon>
        <taxon>Streptomyces</taxon>
    </lineage>
</organism>
<dbReference type="InterPro" id="IPR011041">
    <property type="entry name" value="Quinoprot_gluc/sorb_DH_b-prop"/>
</dbReference>
<sequence>MVNRRRSETGEGRAVEGRAVEGRGDEGRAFAYDAFISYSHAWDKHVAKAFQSALQGFDRPWYRPRSLKLFRDETNLAASPHLWQEIEQGLTRSRWLVVMASPSAARSPWVRQEIRWWLTHRSADTLLIGWTDGTLVWDADRASFDWSRTDALPHEEMAQAFGQEPRWVDLRWLRSPEQAGSDPRLIECVAEFVAPLTGKSKDELIGDHVRQRRRTRHWVQATVAALTTLLLIAVAGGITAYNQRNSARAQTLVSQSRQLVAEASSISDTQPDLARQLMVQAHRLAPTAEAVGALVESYAMPRVIRGRGHVHAAAYSSRGLLAVAEHGVRLFHPARMTRPVSLGPVGRPVTAVAFSPDGRLLALGGADGTVRLLDVTDAGRPDTLAVTSAAADRGEVLVLVFTSGGRLVAMTEKGGSVLDGRDLARSTSLDALPGQPVAASPKGDLIATQEPVTNRLRLWTLSGSDRPRLLATVTSPSDHIFRSPQRVLFSPDGQTLAVAGGDSRVRLWDVADPDRPVVRPDLHVQSRRGVHTVAFSPDATTLATGDSDGAVALWDVSDPLRPRSGARLTGHTAMVGSLSFSPDGQTVASVSADGSAPDNATVRLWAVSGSERTSAFTTLPTAGTFPPAFSPDSRVLAAGGEPTTVWRVSGTSAPRLTATLETFNFGGQATAFGADGHTLFSGLPVKAWEMADPANPRDLTPGTTRTAGAQDLGLNPALPLLAARPGPGEAVQLWDISSSTRPTPLGTLGDADTGDESPLLSYQAVTFSPDGALLATPSREGVVRLWRVARGARPTPAGDLPAAEGRTTALAFSPHRRTLLVGDDSGTLTMWDVSRPGSPVRKGASARHTGAISGLAFHPGGEFAATVGLDGRVRLWDVGDPARPAEVTSLSGGGLSPFATVGFSPDGRLLAVSGDGGTRLWTVDRTRILQRLCAESPRITRTQWTQYLPDRPYDPPCA</sequence>
<comment type="caution">
    <text evidence="6">The sequence shown here is derived from an EMBL/GenBank/DDBJ whole genome shotgun (WGS) entry which is preliminary data.</text>
</comment>
<evidence type="ECO:0000313" key="7">
    <source>
        <dbReference type="Proteomes" id="UP001551582"/>
    </source>
</evidence>
<keyword evidence="1 3" id="KW-0853">WD repeat</keyword>
<keyword evidence="7" id="KW-1185">Reference proteome</keyword>
<feature type="repeat" description="WD" evidence="3">
    <location>
        <begin position="349"/>
        <end position="383"/>
    </location>
</feature>
<feature type="repeat" description="WD" evidence="3">
    <location>
        <begin position="530"/>
        <end position="564"/>
    </location>
</feature>
<dbReference type="PROSITE" id="PS50082">
    <property type="entry name" value="WD_REPEATS_2"/>
    <property type="match status" value="7"/>
</dbReference>
<feature type="repeat" description="WD" evidence="3">
    <location>
        <begin position="845"/>
        <end position="878"/>
    </location>
</feature>
<keyword evidence="4" id="KW-0812">Transmembrane</keyword>
<dbReference type="InterPro" id="IPR015943">
    <property type="entry name" value="WD40/YVTN_repeat-like_dom_sf"/>
</dbReference>
<reference evidence="6 7" key="1">
    <citation type="submission" date="2024-06" db="EMBL/GenBank/DDBJ databases">
        <title>The Natural Products Discovery Center: Release of the First 8490 Sequenced Strains for Exploring Actinobacteria Biosynthetic Diversity.</title>
        <authorList>
            <person name="Kalkreuter E."/>
            <person name="Kautsar S.A."/>
            <person name="Yang D."/>
            <person name="Bader C.D."/>
            <person name="Teijaro C.N."/>
            <person name="Fluegel L."/>
            <person name="Davis C.M."/>
            <person name="Simpson J.R."/>
            <person name="Lauterbach L."/>
            <person name="Steele A.D."/>
            <person name="Gui C."/>
            <person name="Meng S."/>
            <person name="Li G."/>
            <person name="Viehrig K."/>
            <person name="Ye F."/>
            <person name="Su P."/>
            <person name="Kiefer A.F."/>
            <person name="Nichols A."/>
            <person name="Cepeda A.J."/>
            <person name="Yan W."/>
            <person name="Fan B."/>
            <person name="Jiang Y."/>
            <person name="Adhikari A."/>
            <person name="Zheng C.-J."/>
            <person name="Schuster L."/>
            <person name="Cowan T.M."/>
            <person name="Smanski M.J."/>
            <person name="Chevrette M.G."/>
            <person name="De Carvalho L.P.S."/>
            <person name="Shen B."/>
        </authorList>
    </citation>
    <scope>NUCLEOTIDE SEQUENCE [LARGE SCALE GENOMIC DNA]</scope>
    <source>
        <strain evidence="6 7">NPDC048274</strain>
    </source>
</reference>
<dbReference type="Gene3D" id="2.130.10.10">
    <property type="entry name" value="YVTN repeat-like/Quinoprotein amine dehydrogenase"/>
    <property type="match status" value="4"/>
</dbReference>
<dbReference type="SUPFAM" id="SSF50952">
    <property type="entry name" value="Soluble quinoprotein glucose dehydrogenase"/>
    <property type="match status" value="1"/>
</dbReference>
<dbReference type="PANTHER" id="PTHR19879:SF9">
    <property type="entry name" value="TRANSCRIPTION INITIATION FACTOR TFIID SUBUNIT 5"/>
    <property type="match status" value="1"/>
</dbReference>
<dbReference type="InterPro" id="IPR000157">
    <property type="entry name" value="TIR_dom"/>
</dbReference>
<dbReference type="SUPFAM" id="SSF52200">
    <property type="entry name" value="Toll/Interleukin receptor TIR domain"/>
    <property type="match status" value="1"/>
</dbReference>
<name>A0ABV3EH05_9ACTN</name>
<feature type="repeat" description="WD" evidence="3">
    <location>
        <begin position="568"/>
        <end position="595"/>
    </location>
</feature>
<dbReference type="SUPFAM" id="SSF50978">
    <property type="entry name" value="WD40 repeat-like"/>
    <property type="match status" value="1"/>
</dbReference>
<evidence type="ECO:0000259" key="5">
    <source>
        <dbReference type="PROSITE" id="PS50104"/>
    </source>
</evidence>
<dbReference type="InterPro" id="IPR036322">
    <property type="entry name" value="WD40_repeat_dom_sf"/>
</dbReference>
<feature type="repeat" description="WD" evidence="3">
    <location>
        <begin position="487"/>
        <end position="510"/>
    </location>
</feature>
<evidence type="ECO:0000256" key="1">
    <source>
        <dbReference type="ARBA" id="ARBA00022574"/>
    </source>
</evidence>
<dbReference type="PROSITE" id="PS00678">
    <property type="entry name" value="WD_REPEATS_1"/>
    <property type="match status" value="2"/>
</dbReference>
<dbReference type="Gene3D" id="3.40.50.10140">
    <property type="entry name" value="Toll/interleukin-1 receptor homology (TIR) domain"/>
    <property type="match status" value="1"/>
</dbReference>
<keyword evidence="4" id="KW-1133">Transmembrane helix</keyword>
<dbReference type="Pfam" id="PF13676">
    <property type="entry name" value="TIR_2"/>
    <property type="match status" value="1"/>
</dbReference>
<evidence type="ECO:0000256" key="2">
    <source>
        <dbReference type="ARBA" id="ARBA00022737"/>
    </source>
</evidence>